<sequence length="149" mass="17085">MLRVFLIIFLLNAGFASSKEVLFSDSCTLVVPDKYKRNVHKGVIDYSYMGSDFQSKSIVFMKEGVDKVDLKKYNISKELNVRAKGLSFLLYSYPKNVPIEFQVKVVRIENENQVVELLGLEQDELISVLSHCIDDADLNLISTFFDYKL</sequence>
<dbReference type="Proteomes" id="UP000306719">
    <property type="component" value="Unassembled WGS sequence"/>
</dbReference>
<keyword evidence="1" id="KW-0732">Signal</keyword>
<evidence type="ECO:0000313" key="3">
    <source>
        <dbReference type="Proteomes" id="UP000306719"/>
    </source>
</evidence>
<feature type="chain" id="PRO_5024422588" evidence="1">
    <location>
        <begin position="19"/>
        <end position="149"/>
    </location>
</feature>
<dbReference type="EMBL" id="PNCJ01000102">
    <property type="protein sequence ID" value="TMP29433.1"/>
    <property type="molecule type" value="Genomic_DNA"/>
</dbReference>
<feature type="signal peptide" evidence="1">
    <location>
        <begin position="1"/>
        <end position="18"/>
    </location>
</feature>
<dbReference type="RefSeq" id="WP_138546967.1">
    <property type="nucleotide sequence ID" value="NZ_PNCJ01000102.1"/>
</dbReference>
<name>A0A5S3WMZ5_9GAMM</name>
<evidence type="ECO:0000313" key="2">
    <source>
        <dbReference type="EMBL" id="TMP29433.1"/>
    </source>
</evidence>
<protein>
    <submittedName>
        <fullName evidence="2">Uncharacterized protein</fullName>
    </submittedName>
</protein>
<organism evidence="2 3">
    <name type="scientific">Pseudoalteromonas rubra</name>
    <dbReference type="NCBI Taxonomy" id="43658"/>
    <lineage>
        <taxon>Bacteria</taxon>
        <taxon>Pseudomonadati</taxon>
        <taxon>Pseudomonadota</taxon>
        <taxon>Gammaproteobacteria</taxon>
        <taxon>Alteromonadales</taxon>
        <taxon>Pseudoalteromonadaceae</taxon>
        <taxon>Pseudoalteromonas</taxon>
    </lineage>
</organism>
<reference evidence="3" key="2">
    <citation type="submission" date="2019-06" db="EMBL/GenBank/DDBJ databases">
        <title>Co-occurence of chitin degradation, pigmentation and bioactivity in marine Pseudoalteromonas.</title>
        <authorList>
            <person name="Sonnenschein E.C."/>
            <person name="Bech P.K."/>
        </authorList>
    </citation>
    <scope>NUCLEOTIDE SEQUENCE [LARGE SCALE GENOMIC DNA]</scope>
    <source>
        <strain evidence="3">S2599</strain>
    </source>
</reference>
<gene>
    <name evidence="2" type="ORF">CWB98_23580</name>
</gene>
<dbReference type="AlphaFoldDB" id="A0A5S3WMZ5"/>
<accession>A0A5S3WMZ5</accession>
<reference evidence="2 3" key="1">
    <citation type="submission" date="2018-01" db="EMBL/GenBank/DDBJ databases">
        <authorList>
            <person name="Paulsen S."/>
            <person name="Gram L.K."/>
        </authorList>
    </citation>
    <scope>NUCLEOTIDE SEQUENCE [LARGE SCALE GENOMIC DNA]</scope>
    <source>
        <strain evidence="2 3">S2599</strain>
    </source>
</reference>
<evidence type="ECO:0000256" key="1">
    <source>
        <dbReference type="SAM" id="SignalP"/>
    </source>
</evidence>
<proteinExistence type="predicted"/>
<comment type="caution">
    <text evidence="2">The sequence shown here is derived from an EMBL/GenBank/DDBJ whole genome shotgun (WGS) entry which is preliminary data.</text>
</comment>